<accession>A0AA38M218</accession>
<keyword evidence="2" id="KW-1185">Reference proteome</keyword>
<dbReference type="Proteomes" id="UP001168821">
    <property type="component" value="Unassembled WGS sequence"/>
</dbReference>
<organism evidence="1 2">
    <name type="scientific">Zophobas morio</name>
    <dbReference type="NCBI Taxonomy" id="2755281"/>
    <lineage>
        <taxon>Eukaryota</taxon>
        <taxon>Metazoa</taxon>
        <taxon>Ecdysozoa</taxon>
        <taxon>Arthropoda</taxon>
        <taxon>Hexapoda</taxon>
        <taxon>Insecta</taxon>
        <taxon>Pterygota</taxon>
        <taxon>Neoptera</taxon>
        <taxon>Endopterygota</taxon>
        <taxon>Coleoptera</taxon>
        <taxon>Polyphaga</taxon>
        <taxon>Cucujiformia</taxon>
        <taxon>Tenebrionidae</taxon>
        <taxon>Zophobas</taxon>
    </lineage>
</organism>
<name>A0AA38M218_9CUCU</name>
<protein>
    <submittedName>
        <fullName evidence="1">Uncharacterized protein</fullName>
    </submittedName>
</protein>
<sequence length="76" mass="8936">MVSRILGAPDIGSLKDSLKNLRAPNVLFMKWFKESQGSQTVYFPNSLKNLRDSRRLIFKRQFKESQGFRRFILETV</sequence>
<gene>
    <name evidence="1" type="ORF">Zmor_027400</name>
</gene>
<comment type="caution">
    <text evidence="1">The sequence shown here is derived from an EMBL/GenBank/DDBJ whole genome shotgun (WGS) entry which is preliminary data.</text>
</comment>
<dbReference type="EMBL" id="JALNTZ010000009">
    <property type="protein sequence ID" value="KAJ3640865.1"/>
    <property type="molecule type" value="Genomic_DNA"/>
</dbReference>
<evidence type="ECO:0000313" key="1">
    <source>
        <dbReference type="EMBL" id="KAJ3640865.1"/>
    </source>
</evidence>
<reference evidence="1" key="1">
    <citation type="journal article" date="2023" name="G3 (Bethesda)">
        <title>Whole genome assemblies of Zophobas morio and Tenebrio molitor.</title>
        <authorList>
            <person name="Kaur S."/>
            <person name="Stinson S.A."/>
            <person name="diCenzo G.C."/>
        </authorList>
    </citation>
    <scope>NUCLEOTIDE SEQUENCE</scope>
    <source>
        <strain evidence="1">QUZm001</strain>
    </source>
</reference>
<dbReference type="AlphaFoldDB" id="A0AA38M218"/>
<evidence type="ECO:0000313" key="2">
    <source>
        <dbReference type="Proteomes" id="UP001168821"/>
    </source>
</evidence>
<proteinExistence type="predicted"/>